<gene>
    <name evidence="6" type="ORF">IAA48_07570</name>
</gene>
<feature type="domain" description="RNA polymerase sigma-70" evidence="5">
    <location>
        <begin position="33"/>
        <end position="46"/>
    </location>
</feature>
<dbReference type="Pfam" id="PF04542">
    <property type="entry name" value="Sigma70_r2"/>
    <property type="match status" value="1"/>
</dbReference>
<proteinExistence type="predicted"/>
<dbReference type="PANTHER" id="PTHR30603:SF17">
    <property type="entry name" value="RNA POLYMERASE SIGMA-G FACTOR"/>
    <property type="match status" value="1"/>
</dbReference>
<dbReference type="Gene3D" id="1.20.120.1810">
    <property type="match status" value="1"/>
</dbReference>
<dbReference type="InterPro" id="IPR013324">
    <property type="entry name" value="RNA_pol_sigma_r3/r4-like"/>
</dbReference>
<evidence type="ECO:0000259" key="5">
    <source>
        <dbReference type="PROSITE" id="PS00715"/>
    </source>
</evidence>
<dbReference type="AlphaFoldDB" id="A0A9D1RGW0"/>
<dbReference type="PANTHER" id="PTHR30603">
    <property type="entry name" value="RNA POLYMERASE SIGMA FACTOR RPO"/>
    <property type="match status" value="1"/>
</dbReference>
<evidence type="ECO:0000256" key="1">
    <source>
        <dbReference type="ARBA" id="ARBA00023015"/>
    </source>
</evidence>
<dbReference type="PROSITE" id="PS00715">
    <property type="entry name" value="SIGMA70_1"/>
    <property type="match status" value="1"/>
</dbReference>
<evidence type="ECO:0000256" key="3">
    <source>
        <dbReference type="ARBA" id="ARBA00023125"/>
    </source>
</evidence>
<dbReference type="Proteomes" id="UP000824205">
    <property type="component" value="Unassembled WGS sequence"/>
</dbReference>
<evidence type="ECO:0000256" key="4">
    <source>
        <dbReference type="ARBA" id="ARBA00023163"/>
    </source>
</evidence>
<dbReference type="InterPro" id="IPR000943">
    <property type="entry name" value="RNA_pol_sigma70"/>
</dbReference>
<evidence type="ECO:0000313" key="6">
    <source>
        <dbReference type="EMBL" id="HIW86336.1"/>
    </source>
</evidence>
<sequence length="218" mass="24847">MVKERRNQMIEENIGLVHSIAKRFTGRGVDYEDLFQTGCIGLIKAVDNFDESKGFRFSTYAVPVIMGEIRRIFRDGGAIKVSRALKEKSVKAQRLRELFAKKELREPTLSELSDMLGCEADETAEILNVINPMLSLNSFGEDGNELLDVPVDNREELFEHISLLQGMEKLSPEERFIIDSRYYKGKTQSETASALGVSQVQISRKEKEILKKLRIMLK</sequence>
<accession>A0A9D1RGW0</accession>
<dbReference type="InterPro" id="IPR013325">
    <property type="entry name" value="RNA_pol_sigma_r2"/>
</dbReference>
<name>A0A9D1RGW0_9FIRM</name>
<protein>
    <submittedName>
        <fullName evidence="6">Sigma-70 family RNA polymerase sigma factor</fullName>
    </submittedName>
</protein>
<dbReference type="InterPro" id="IPR007627">
    <property type="entry name" value="RNA_pol_sigma70_r2"/>
</dbReference>
<dbReference type="PRINTS" id="PR00046">
    <property type="entry name" value="SIGMA70FCT"/>
</dbReference>
<reference evidence="6" key="2">
    <citation type="submission" date="2021-04" db="EMBL/GenBank/DDBJ databases">
        <authorList>
            <person name="Gilroy R."/>
        </authorList>
    </citation>
    <scope>NUCLEOTIDE SEQUENCE</scope>
    <source>
        <strain evidence="6">421</strain>
    </source>
</reference>
<dbReference type="InterPro" id="IPR014284">
    <property type="entry name" value="RNA_pol_sigma-70_dom"/>
</dbReference>
<dbReference type="SUPFAM" id="SSF88946">
    <property type="entry name" value="Sigma2 domain of RNA polymerase sigma factors"/>
    <property type="match status" value="1"/>
</dbReference>
<evidence type="ECO:0000256" key="2">
    <source>
        <dbReference type="ARBA" id="ARBA00023082"/>
    </source>
</evidence>
<dbReference type="GO" id="GO:0006352">
    <property type="term" value="P:DNA-templated transcription initiation"/>
    <property type="evidence" value="ECO:0007669"/>
    <property type="project" value="InterPro"/>
</dbReference>
<dbReference type="EMBL" id="DXGE01000033">
    <property type="protein sequence ID" value="HIW86336.1"/>
    <property type="molecule type" value="Genomic_DNA"/>
</dbReference>
<evidence type="ECO:0000313" key="7">
    <source>
        <dbReference type="Proteomes" id="UP000824205"/>
    </source>
</evidence>
<dbReference type="Pfam" id="PF04545">
    <property type="entry name" value="Sigma70_r4"/>
    <property type="match status" value="1"/>
</dbReference>
<dbReference type="InterPro" id="IPR050239">
    <property type="entry name" value="Sigma-70_RNA_pol_init_factors"/>
</dbReference>
<dbReference type="InterPro" id="IPR007630">
    <property type="entry name" value="RNA_pol_sigma70_r4"/>
</dbReference>
<keyword evidence="3" id="KW-0238">DNA-binding</keyword>
<dbReference type="NCBIfam" id="TIGR02937">
    <property type="entry name" value="sigma70-ECF"/>
    <property type="match status" value="1"/>
</dbReference>
<keyword evidence="2" id="KW-0731">Sigma factor</keyword>
<keyword evidence="1" id="KW-0805">Transcription regulation</keyword>
<reference evidence="6" key="1">
    <citation type="journal article" date="2021" name="PeerJ">
        <title>Extensive microbial diversity within the chicken gut microbiome revealed by metagenomics and culture.</title>
        <authorList>
            <person name="Gilroy R."/>
            <person name="Ravi A."/>
            <person name="Getino M."/>
            <person name="Pursley I."/>
            <person name="Horton D.L."/>
            <person name="Alikhan N.F."/>
            <person name="Baker D."/>
            <person name="Gharbi K."/>
            <person name="Hall N."/>
            <person name="Watson M."/>
            <person name="Adriaenssens E.M."/>
            <person name="Foster-Nyarko E."/>
            <person name="Jarju S."/>
            <person name="Secka A."/>
            <person name="Antonio M."/>
            <person name="Oren A."/>
            <person name="Chaudhuri R.R."/>
            <person name="La Ragione R."/>
            <person name="Hildebrand F."/>
            <person name="Pallen M.J."/>
        </authorList>
    </citation>
    <scope>NUCLEOTIDE SEQUENCE</scope>
    <source>
        <strain evidence="6">421</strain>
    </source>
</reference>
<organism evidence="6 7">
    <name type="scientific">Candidatus Eubacterium faecipullorum</name>
    <dbReference type="NCBI Taxonomy" id="2838571"/>
    <lineage>
        <taxon>Bacteria</taxon>
        <taxon>Bacillati</taxon>
        <taxon>Bacillota</taxon>
        <taxon>Clostridia</taxon>
        <taxon>Eubacteriales</taxon>
        <taxon>Eubacteriaceae</taxon>
        <taxon>Eubacterium</taxon>
    </lineage>
</organism>
<dbReference type="PIRSF" id="PIRSF000770">
    <property type="entry name" value="RNA_pol_sigma-SigE/K"/>
    <property type="match status" value="1"/>
</dbReference>
<dbReference type="Gene3D" id="1.20.140.160">
    <property type="match status" value="1"/>
</dbReference>
<dbReference type="GO" id="GO:0016987">
    <property type="term" value="F:sigma factor activity"/>
    <property type="evidence" value="ECO:0007669"/>
    <property type="project" value="UniProtKB-KW"/>
</dbReference>
<dbReference type="SUPFAM" id="SSF88659">
    <property type="entry name" value="Sigma3 and sigma4 domains of RNA polymerase sigma factors"/>
    <property type="match status" value="2"/>
</dbReference>
<dbReference type="GO" id="GO:0003677">
    <property type="term" value="F:DNA binding"/>
    <property type="evidence" value="ECO:0007669"/>
    <property type="project" value="UniProtKB-KW"/>
</dbReference>
<keyword evidence="4" id="KW-0804">Transcription</keyword>
<comment type="caution">
    <text evidence="6">The sequence shown here is derived from an EMBL/GenBank/DDBJ whole genome shotgun (WGS) entry which is preliminary data.</text>
</comment>
<dbReference type="CDD" id="cd06171">
    <property type="entry name" value="Sigma70_r4"/>
    <property type="match status" value="1"/>
</dbReference>